<evidence type="ECO:0000313" key="6">
    <source>
        <dbReference type="Proteomes" id="UP000030746"/>
    </source>
</evidence>
<sequence>YFQISDLHISKYKDLKRGPDLVHLCKTHLSVIKPEIVITSGDLVDAKYPDHVSSTQFAEEWTAYKEVVELCEEFLKPTKWLDIRGNHDAFDVPDLEHPHNYYREYSKQGKHSKMSYSYTHNKNYGKYRFIGVDACPDPGPRRPFNFFGQLNTDRQSDLIKLAQEDTPSNLTIWFGHYPTSIIVQDPPGIKHIMRKGIAYLCGHLHTLNGMVPSMYTKQKTGMLELELGDWRDNRMYRVLAIDNDILSFIDAKLTDWPVILLTNPKHALFQTPSHEPVHLIKSSTHIRFLVFSEGDIVSATVYIDNINLGSGSHISGPLYTLPWDTSKYITGLHNIKIIVQDSLGNENEITQPFSLDGSHPDFKIISRLILMTNISFLVCRFYRLTSLYTFFCGLVKYYDNHYIFITGESYLCVLCNKWLFKLWLTSRTNFTYYSHILFLLYVTFGPWFVGDLLVDHVGCVFVWGIFLKNTFIPGSVTYFYGLFQIITFNIPLLLITSHILDIRSKLRSRTITQSYLKIPFIILLIFQSLLTFKEFPSAYGTKALVIGPVRTGSIIFAIYTYYYSNKVSVQDGRTQSCTVSYS</sequence>
<keyword evidence="6" id="KW-1185">Reference proteome</keyword>
<keyword evidence="1" id="KW-1133">Transmembrane helix</keyword>
<feature type="transmembrane region" description="Helical" evidence="1">
    <location>
        <begin position="478"/>
        <end position="502"/>
    </location>
</feature>
<accession>V3Z9R6</accession>
<dbReference type="InterPro" id="IPR004843">
    <property type="entry name" value="Calcineurin-like_PHP"/>
</dbReference>
<dbReference type="Gene3D" id="3.60.21.10">
    <property type="match status" value="1"/>
</dbReference>
<keyword evidence="1" id="KW-0812">Transmembrane</keyword>
<dbReference type="Pfam" id="PF24384">
    <property type="entry name" value="Ig_TMM62"/>
    <property type="match status" value="1"/>
</dbReference>
<feature type="non-terminal residue" evidence="5">
    <location>
        <position position="1"/>
    </location>
</feature>
<dbReference type="PANTHER" id="PTHR14795">
    <property type="entry name" value="HELICASE RELATED"/>
    <property type="match status" value="1"/>
</dbReference>
<protein>
    <submittedName>
        <fullName evidence="5">Uncharacterized protein</fullName>
    </submittedName>
</protein>
<dbReference type="AlphaFoldDB" id="V3Z9R6"/>
<keyword evidence="1" id="KW-0472">Membrane</keyword>
<dbReference type="HOGENOM" id="CLU_021197_2_0_1"/>
<feature type="domain" description="TMEM62 Ig-like" evidence="3">
    <location>
        <begin position="255"/>
        <end position="358"/>
    </location>
</feature>
<dbReference type="GeneID" id="20232702"/>
<evidence type="ECO:0000259" key="2">
    <source>
        <dbReference type="Pfam" id="PF00149"/>
    </source>
</evidence>
<name>V3Z9R6_LOTGI</name>
<feature type="transmembrane region" description="Helical" evidence="1">
    <location>
        <begin position="436"/>
        <end position="466"/>
    </location>
</feature>
<dbReference type="InterPro" id="IPR029052">
    <property type="entry name" value="Metallo-depent_PP-like"/>
</dbReference>
<feature type="transmembrane region" description="Helical" evidence="1">
    <location>
        <begin position="514"/>
        <end position="532"/>
    </location>
</feature>
<dbReference type="InterPro" id="IPR056229">
    <property type="entry name" value="Ig_TMM62"/>
</dbReference>
<dbReference type="PANTHER" id="PTHR14795:SF0">
    <property type="entry name" value="TRANSMEMBRANE PROTEIN 62"/>
    <property type="match status" value="1"/>
</dbReference>
<dbReference type="RefSeq" id="XP_009061585.1">
    <property type="nucleotide sequence ID" value="XM_009063337.1"/>
</dbReference>
<dbReference type="Pfam" id="PF00149">
    <property type="entry name" value="Metallophos"/>
    <property type="match status" value="1"/>
</dbReference>
<feature type="domain" description="TMEM62 C-terminal" evidence="4">
    <location>
        <begin position="368"/>
        <end position="514"/>
    </location>
</feature>
<dbReference type="EMBL" id="KB202849">
    <property type="protein sequence ID" value="ESO87688.1"/>
    <property type="molecule type" value="Genomic_DNA"/>
</dbReference>
<organism evidence="5 6">
    <name type="scientific">Lottia gigantea</name>
    <name type="common">Giant owl limpet</name>
    <dbReference type="NCBI Taxonomy" id="225164"/>
    <lineage>
        <taxon>Eukaryota</taxon>
        <taxon>Metazoa</taxon>
        <taxon>Spiralia</taxon>
        <taxon>Lophotrochozoa</taxon>
        <taxon>Mollusca</taxon>
        <taxon>Gastropoda</taxon>
        <taxon>Patellogastropoda</taxon>
        <taxon>Lottioidea</taxon>
        <taxon>Lottiidae</taxon>
        <taxon>Lottia</taxon>
    </lineage>
</organism>
<dbReference type="GO" id="GO:0016787">
    <property type="term" value="F:hydrolase activity"/>
    <property type="evidence" value="ECO:0007669"/>
    <property type="project" value="InterPro"/>
</dbReference>
<dbReference type="CTD" id="20232702"/>
<dbReference type="Proteomes" id="UP000030746">
    <property type="component" value="Unassembled WGS sequence"/>
</dbReference>
<dbReference type="InterPro" id="IPR056230">
    <property type="entry name" value="TMEM62_C"/>
</dbReference>
<evidence type="ECO:0000313" key="5">
    <source>
        <dbReference type="EMBL" id="ESO87688.1"/>
    </source>
</evidence>
<dbReference type="KEGG" id="lgi:LOTGIDRAFT_127392"/>
<dbReference type="STRING" id="225164.V3Z9R6"/>
<feature type="domain" description="Calcineurin-like phosphoesterase" evidence="2">
    <location>
        <begin position="3"/>
        <end position="206"/>
    </location>
</feature>
<evidence type="ECO:0000256" key="1">
    <source>
        <dbReference type="SAM" id="Phobius"/>
    </source>
</evidence>
<evidence type="ECO:0000259" key="3">
    <source>
        <dbReference type="Pfam" id="PF24384"/>
    </source>
</evidence>
<feature type="transmembrane region" description="Helical" evidence="1">
    <location>
        <begin position="544"/>
        <end position="563"/>
    </location>
</feature>
<proteinExistence type="predicted"/>
<evidence type="ECO:0000259" key="4">
    <source>
        <dbReference type="Pfam" id="PF24394"/>
    </source>
</evidence>
<reference evidence="5 6" key="1">
    <citation type="journal article" date="2013" name="Nature">
        <title>Insights into bilaterian evolution from three spiralian genomes.</title>
        <authorList>
            <person name="Simakov O."/>
            <person name="Marletaz F."/>
            <person name="Cho S.J."/>
            <person name="Edsinger-Gonzales E."/>
            <person name="Havlak P."/>
            <person name="Hellsten U."/>
            <person name="Kuo D.H."/>
            <person name="Larsson T."/>
            <person name="Lv J."/>
            <person name="Arendt D."/>
            <person name="Savage R."/>
            <person name="Osoegawa K."/>
            <person name="de Jong P."/>
            <person name="Grimwood J."/>
            <person name="Chapman J.A."/>
            <person name="Shapiro H."/>
            <person name="Aerts A."/>
            <person name="Otillar R.P."/>
            <person name="Terry A.Y."/>
            <person name="Boore J.L."/>
            <person name="Grigoriev I.V."/>
            <person name="Lindberg D.R."/>
            <person name="Seaver E.C."/>
            <person name="Weisblat D.A."/>
            <person name="Putnam N.H."/>
            <person name="Rokhsar D.S."/>
        </authorList>
    </citation>
    <scope>NUCLEOTIDE SEQUENCE [LARGE SCALE GENOMIC DNA]</scope>
</reference>
<dbReference type="OMA" id="VEWQTYH"/>
<dbReference type="OrthoDB" id="27234at2759"/>
<dbReference type="SUPFAM" id="SSF56300">
    <property type="entry name" value="Metallo-dependent phosphatases"/>
    <property type="match status" value="1"/>
</dbReference>
<gene>
    <name evidence="5" type="ORF">LOTGIDRAFT_127392</name>
</gene>
<dbReference type="Pfam" id="PF24394">
    <property type="entry name" value="TMEM62_C"/>
    <property type="match status" value="1"/>
</dbReference>